<feature type="compositionally biased region" description="Low complexity" evidence="1">
    <location>
        <begin position="423"/>
        <end position="434"/>
    </location>
</feature>
<feature type="compositionally biased region" description="Polar residues" evidence="1">
    <location>
        <begin position="86"/>
        <end position="111"/>
    </location>
</feature>
<reference evidence="2 3" key="1">
    <citation type="submission" date="2015-05" db="EMBL/GenBank/DDBJ databases">
        <authorList>
            <person name="Wang D.B."/>
            <person name="Wang M."/>
        </authorList>
    </citation>
    <scope>NUCLEOTIDE SEQUENCE [LARGE SCALE GENOMIC DNA]</scope>
    <source>
        <strain evidence="2">VL1</strain>
    </source>
</reference>
<feature type="region of interest" description="Disordered" evidence="1">
    <location>
        <begin position="1"/>
        <end position="23"/>
    </location>
</feature>
<evidence type="ECO:0008006" key="4">
    <source>
        <dbReference type="Google" id="ProtNLM"/>
    </source>
</evidence>
<protein>
    <recommendedName>
        <fullName evidence="4">Only prolin and serin are matching in the corresponding protein</fullName>
    </recommendedName>
</protein>
<feature type="region of interest" description="Disordered" evidence="1">
    <location>
        <begin position="39"/>
        <end position="144"/>
    </location>
</feature>
<dbReference type="EMBL" id="CVQH01023750">
    <property type="protein sequence ID" value="CRK35941.1"/>
    <property type="molecule type" value="Genomic_DNA"/>
</dbReference>
<accession>A0A0G4MNY2</accession>
<evidence type="ECO:0000256" key="1">
    <source>
        <dbReference type="SAM" id="MobiDB-lite"/>
    </source>
</evidence>
<dbReference type="Proteomes" id="UP000044602">
    <property type="component" value="Unassembled WGS sequence"/>
</dbReference>
<dbReference type="STRING" id="100787.A0A0G4MNY2"/>
<feature type="compositionally biased region" description="Basic and acidic residues" evidence="1">
    <location>
        <begin position="119"/>
        <end position="129"/>
    </location>
</feature>
<dbReference type="AlphaFoldDB" id="A0A0G4MNY2"/>
<feature type="region of interest" description="Disordered" evidence="1">
    <location>
        <begin position="203"/>
        <end position="248"/>
    </location>
</feature>
<proteinExistence type="predicted"/>
<evidence type="ECO:0000313" key="3">
    <source>
        <dbReference type="Proteomes" id="UP000044602"/>
    </source>
</evidence>
<feature type="compositionally biased region" description="Basic and acidic residues" evidence="1">
    <location>
        <begin position="10"/>
        <end position="23"/>
    </location>
</feature>
<name>A0A0G4MNY2_VERLO</name>
<organism evidence="2 3">
    <name type="scientific">Verticillium longisporum</name>
    <name type="common">Verticillium dahliae var. longisporum</name>
    <dbReference type="NCBI Taxonomy" id="100787"/>
    <lineage>
        <taxon>Eukaryota</taxon>
        <taxon>Fungi</taxon>
        <taxon>Dikarya</taxon>
        <taxon>Ascomycota</taxon>
        <taxon>Pezizomycotina</taxon>
        <taxon>Sordariomycetes</taxon>
        <taxon>Hypocreomycetidae</taxon>
        <taxon>Glomerellales</taxon>
        <taxon>Plectosphaerellaceae</taxon>
        <taxon>Verticillium</taxon>
    </lineage>
</organism>
<sequence length="488" mass="54419">SESVALSAIDVEKANNRRPSIERERALATTPLLPPLLTAFPIEHPQQSPLQSPFVAPSRATSRAPSRAPSVVGTDMPSPLPYSHAPTPSLSAKPSYSSFRPSQDQPTQSHPSAIPGFVQDHDDWSDRLGHANFTITPQPYRPEDASQETLHRLCADWDAARVNYTKHIVRTGENYGQTSKIYALTEAKWAEIDREWRDAHERTLRQVPSKTEDPLPNFVSVRSATQSSSRSRSRGRGRGRAGSAHAAPAPMAMIPRLADAEGKFPSRGDEDIVGPMIRDAYMVRADQPTQSHPSAIPGFVQDHDDWSDRLGHANFTITPQPYRPEDASQETLHRLRGDWDAARVNYTKHIVRTGENYGQTSKIYALTEAKWAEIDREWRDAHERTLRQVPSKTEDPLPNFVSVRSATQSSSRSRSRGRGRGRAGSAHAAPAPMAMIPRLADAEGKFPSRGDEDIVGPMVRDAYMMRAVSEDRKGRFWRQLADRVGLRR</sequence>
<gene>
    <name evidence="2" type="ORF">BN1708_006863</name>
</gene>
<feature type="non-terminal residue" evidence="2">
    <location>
        <position position="1"/>
    </location>
</feature>
<keyword evidence="3" id="KW-1185">Reference proteome</keyword>
<evidence type="ECO:0000313" key="2">
    <source>
        <dbReference type="EMBL" id="CRK35941.1"/>
    </source>
</evidence>
<feature type="region of interest" description="Disordered" evidence="1">
    <location>
        <begin position="385"/>
        <end position="434"/>
    </location>
</feature>